<organism evidence="2 3">
    <name type="scientific">Marivirga tractuosa (strain ATCC 23168 / DSM 4126 / NBRC 15989 / NCIMB 1408 / VKM B-1430 / H-43)</name>
    <name type="common">Microscilla tractuosa</name>
    <name type="synonym">Flexibacter tractuosus</name>
    <dbReference type="NCBI Taxonomy" id="643867"/>
    <lineage>
        <taxon>Bacteria</taxon>
        <taxon>Pseudomonadati</taxon>
        <taxon>Bacteroidota</taxon>
        <taxon>Cytophagia</taxon>
        <taxon>Cytophagales</taxon>
        <taxon>Marivirgaceae</taxon>
        <taxon>Marivirga</taxon>
    </lineage>
</organism>
<sequence length="40" mass="4410">MGYKRIQPLFIGLVFGFMFLVASLGNKVNKNPIKASLAII</sequence>
<evidence type="ECO:0000313" key="2">
    <source>
        <dbReference type="EMBL" id="ADR20272.1"/>
    </source>
</evidence>
<name>E4TLY1_MARTH</name>
<gene>
    <name evidence="2" type="ordered locus">Ftrac_0263</name>
</gene>
<dbReference type="AlphaFoldDB" id="E4TLY1"/>
<proteinExistence type="predicted"/>
<keyword evidence="1" id="KW-0812">Transmembrane</keyword>
<protein>
    <submittedName>
        <fullName evidence="2">Uncharacterized protein</fullName>
    </submittedName>
</protein>
<evidence type="ECO:0000256" key="1">
    <source>
        <dbReference type="SAM" id="Phobius"/>
    </source>
</evidence>
<keyword evidence="3" id="KW-1185">Reference proteome</keyword>
<accession>E4TLY1</accession>
<dbReference type="HOGENOM" id="CLU_3292187_0_0_10"/>
<keyword evidence="1" id="KW-0472">Membrane</keyword>
<dbReference type="Proteomes" id="UP000008720">
    <property type="component" value="Chromosome"/>
</dbReference>
<feature type="transmembrane region" description="Helical" evidence="1">
    <location>
        <begin position="6"/>
        <end position="24"/>
    </location>
</feature>
<dbReference type="KEGG" id="mtt:Ftrac_0263"/>
<evidence type="ECO:0000313" key="3">
    <source>
        <dbReference type="Proteomes" id="UP000008720"/>
    </source>
</evidence>
<reference evidence="2 3" key="1">
    <citation type="journal article" date="2011" name="Stand. Genomic Sci.">
        <title>Complete genome sequence of Marivirga tractuosa type strain (H-43).</title>
        <authorList>
            <person name="Pagani I."/>
            <person name="Chertkov O."/>
            <person name="Lapidus A."/>
            <person name="Lucas S."/>
            <person name="Del Rio T.G."/>
            <person name="Tice H."/>
            <person name="Copeland A."/>
            <person name="Cheng J.F."/>
            <person name="Nolan M."/>
            <person name="Saunders E."/>
            <person name="Pitluck S."/>
            <person name="Held B."/>
            <person name="Goodwin L."/>
            <person name="Liolios K."/>
            <person name="Ovchinikova G."/>
            <person name="Ivanova N."/>
            <person name="Mavromatis K."/>
            <person name="Pati A."/>
            <person name="Chen A."/>
            <person name="Palaniappan K."/>
            <person name="Land M."/>
            <person name="Hauser L."/>
            <person name="Jeffries C.D."/>
            <person name="Detter J.C."/>
            <person name="Han C."/>
            <person name="Tapia R."/>
            <person name="Ngatchou-Djao O.D."/>
            <person name="Rohde M."/>
            <person name="Goker M."/>
            <person name="Spring S."/>
            <person name="Sikorski J."/>
            <person name="Woyke T."/>
            <person name="Bristow J."/>
            <person name="Eisen J.A."/>
            <person name="Markowitz V."/>
            <person name="Hugenholtz P."/>
            <person name="Klenk H.P."/>
            <person name="Kyrpides N.C."/>
        </authorList>
    </citation>
    <scope>NUCLEOTIDE SEQUENCE [LARGE SCALE GENOMIC DNA]</scope>
    <source>
        <strain evidence="3">ATCC 23168 / DSM 4126 / NBRC 15989 / NCIMB 1408 / VKM B-1430 / H-43</strain>
    </source>
</reference>
<dbReference type="EMBL" id="CP002349">
    <property type="protein sequence ID" value="ADR20272.1"/>
    <property type="molecule type" value="Genomic_DNA"/>
</dbReference>
<keyword evidence="1" id="KW-1133">Transmembrane helix</keyword>